<name>A0A9P6Q196_9FUNG</name>
<dbReference type="Proteomes" id="UP000726737">
    <property type="component" value="Unassembled WGS sequence"/>
</dbReference>
<dbReference type="AlphaFoldDB" id="A0A9P6Q196"/>
<feature type="region of interest" description="Disordered" evidence="1">
    <location>
        <begin position="498"/>
        <end position="521"/>
    </location>
</feature>
<evidence type="ECO:0000313" key="2">
    <source>
        <dbReference type="EMBL" id="KAG0258431.1"/>
    </source>
</evidence>
<evidence type="ECO:0000313" key="3">
    <source>
        <dbReference type="Proteomes" id="UP000726737"/>
    </source>
</evidence>
<feature type="region of interest" description="Disordered" evidence="1">
    <location>
        <begin position="541"/>
        <end position="585"/>
    </location>
</feature>
<gene>
    <name evidence="2" type="ORF">BG011_003323</name>
</gene>
<feature type="region of interest" description="Disordered" evidence="1">
    <location>
        <begin position="1"/>
        <end position="52"/>
    </location>
</feature>
<feature type="compositionally biased region" description="Low complexity" evidence="1">
    <location>
        <begin position="130"/>
        <end position="144"/>
    </location>
</feature>
<feature type="compositionally biased region" description="Low complexity" evidence="1">
    <location>
        <begin position="1"/>
        <end position="19"/>
    </location>
</feature>
<dbReference type="EMBL" id="JAAAJA010000220">
    <property type="protein sequence ID" value="KAG0258431.1"/>
    <property type="molecule type" value="Genomic_DNA"/>
</dbReference>
<keyword evidence="3" id="KW-1185">Reference proteome</keyword>
<accession>A0A9P6Q196</accession>
<feature type="region of interest" description="Disordered" evidence="1">
    <location>
        <begin position="121"/>
        <end position="177"/>
    </location>
</feature>
<dbReference type="OrthoDB" id="10439561at2759"/>
<feature type="non-terminal residue" evidence="2">
    <location>
        <position position="1"/>
    </location>
</feature>
<proteinExistence type="predicted"/>
<sequence length="604" mass="66265">YHQQQQQHLQQQLQEYQQQRLHEQPHPQQQQQQQQQHHLHPRTSIPDPNLHIIIPPSLPQKPIIFTTSVGTALTTQAPVPFMTPPASAGSNAVLLNPFKTNNGSTSTVNLSLNNHATTSTCTQAQRDLQDSNSSRSNSDFRFSSVTGSESCSEASMDVVPSSQPPPAPPAPPKDIWPAQSLRHQNNFDVIGEREFVSMPLRRNSTATTGSGSVSTFSSLSSDIQTPISAPMAPCHHYTGGRGGGGTVPGGVDSLPGEISYQLPSQPTCPTAFTPTMGRFSYPALQKSRIKADKQKSVASVSEITSYCPHGSDSDNDTSSTSVTWTHKHANIIQEGTIPDRLWNEDDATTSVHTNDSPILEDFLIPPVQTNSSSIDLSGQKSIEKGYKGRCRETQGVDTMVHDYHPNRPSQRNGAAVFEGKTVVPRRILLSTQQFDSHLPFQGTIHLPQDPAAAYNPQCHQCRHDDLSRTSIHDPEYEKTMDNLSDPRGCLLDVEAQAQTQVKTEAEAEVETEGETGTEDWSLQEQQYHLAELQKRSYGHVQVPQSERTGGSGSSSGSSSGSGSGGEVQTNRRESKMSQYSTSRKSYLDDYRAQQKLLQLQLQLQ</sequence>
<organism evidence="2 3">
    <name type="scientific">Mortierella polycephala</name>
    <dbReference type="NCBI Taxonomy" id="41804"/>
    <lineage>
        <taxon>Eukaryota</taxon>
        <taxon>Fungi</taxon>
        <taxon>Fungi incertae sedis</taxon>
        <taxon>Mucoromycota</taxon>
        <taxon>Mortierellomycotina</taxon>
        <taxon>Mortierellomycetes</taxon>
        <taxon>Mortierellales</taxon>
        <taxon>Mortierellaceae</taxon>
        <taxon>Mortierella</taxon>
    </lineage>
</organism>
<feature type="compositionally biased region" description="Acidic residues" evidence="1">
    <location>
        <begin position="506"/>
        <end position="517"/>
    </location>
</feature>
<feature type="compositionally biased region" description="Low complexity" evidence="1">
    <location>
        <begin position="26"/>
        <end position="36"/>
    </location>
</feature>
<evidence type="ECO:0000256" key="1">
    <source>
        <dbReference type="SAM" id="MobiDB-lite"/>
    </source>
</evidence>
<reference evidence="2" key="1">
    <citation type="journal article" date="2020" name="Fungal Divers.">
        <title>Resolving the Mortierellaceae phylogeny through synthesis of multi-gene phylogenetics and phylogenomics.</title>
        <authorList>
            <person name="Vandepol N."/>
            <person name="Liber J."/>
            <person name="Desiro A."/>
            <person name="Na H."/>
            <person name="Kennedy M."/>
            <person name="Barry K."/>
            <person name="Grigoriev I.V."/>
            <person name="Miller A.N."/>
            <person name="O'Donnell K."/>
            <person name="Stajich J.E."/>
            <person name="Bonito G."/>
        </authorList>
    </citation>
    <scope>NUCLEOTIDE SEQUENCE</scope>
    <source>
        <strain evidence="2">KOD948</strain>
    </source>
</reference>
<feature type="compositionally biased region" description="Gly residues" evidence="1">
    <location>
        <begin position="549"/>
        <end position="565"/>
    </location>
</feature>
<protein>
    <submittedName>
        <fullName evidence="2">Uncharacterized protein</fullName>
    </submittedName>
</protein>
<comment type="caution">
    <text evidence="2">The sequence shown here is derived from an EMBL/GenBank/DDBJ whole genome shotgun (WGS) entry which is preliminary data.</text>
</comment>
<feature type="compositionally biased region" description="Pro residues" evidence="1">
    <location>
        <begin position="162"/>
        <end position="174"/>
    </location>
</feature>